<feature type="compositionally biased region" description="Polar residues" evidence="2">
    <location>
        <begin position="13"/>
        <end position="27"/>
    </location>
</feature>
<dbReference type="AlphaFoldDB" id="A1CAI6"/>
<dbReference type="GeneID" id="4706473"/>
<feature type="compositionally biased region" description="Low complexity" evidence="2">
    <location>
        <begin position="336"/>
        <end position="349"/>
    </location>
</feature>
<keyword evidence="1" id="KW-0175">Coiled coil</keyword>
<dbReference type="Pfam" id="PF10650">
    <property type="entry name" value="zf-C3H1"/>
    <property type="match status" value="1"/>
</dbReference>
<dbReference type="InterPro" id="IPR019607">
    <property type="entry name" value="Putative_zinc-finger_domain"/>
</dbReference>
<dbReference type="PANTHER" id="PTHR21563:SF3">
    <property type="entry name" value="ZINC FINGER C3H1 DOMAIN-CONTAINING PROTEIN"/>
    <property type="match status" value="1"/>
</dbReference>
<gene>
    <name evidence="4" type="ORF">ACLA_011810</name>
</gene>
<feature type="compositionally biased region" description="Polar residues" evidence="2">
    <location>
        <begin position="558"/>
        <end position="574"/>
    </location>
</feature>
<evidence type="ECO:0000313" key="5">
    <source>
        <dbReference type="Proteomes" id="UP000006701"/>
    </source>
</evidence>
<dbReference type="EMBL" id="DS027049">
    <property type="protein sequence ID" value="EAW12754.1"/>
    <property type="molecule type" value="Genomic_DNA"/>
</dbReference>
<feature type="compositionally biased region" description="Low complexity" evidence="2">
    <location>
        <begin position="859"/>
        <end position="876"/>
    </location>
</feature>
<feature type="region of interest" description="Disordered" evidence="2">
    <location>
        <begin position="607"/>
        <end position="636"/>
    </location>
</feature>
<feature type="region of interest" description="Disordered" evidence="2">
    <location>
        <begin position="1028"/>
        <end position="1048"/>
    </location>
</feature>
<name>A1CAI6_ASPCL</name>
<dbReference type="VEuPathDB" id="FungiDB:ACLA_011810"/>
<reference evidence="4 5" key="1">
    <citation type="journal article" date="2008" name="PLoS Genet.">
        <title>Genomic islands in the pathogenic filamentous fungus Aspergillus fumigatus.</title>
        <authorList>
            <person name="Fedorova N.D."/>
            <person name="Khaldi N."/>
            <person name="Joardar V.S."/>
            <person name="Maiti R."/>
            <person name="Amedeo P."/>
            <person name="Anderson M.J."/>
            <person name="Crabtree J."/>
            <person name="Silva J.C."/>
            <person name="Badger J.H."/>
            <person name="Albarraq A."/>
            <person name="Angiuoli S."/>
            <person name="Bussey H."/>
            <person name="Bowyer P."/>
            <person name="Cotty P.J."/>
            <person name="Dyer P.S."/>
            <person name="Egan A."/>
            <person name="Galens K."/>
            <person name="Fraser-Liggett C.M."/>
            <person name="Haas B.J."/>
            <person name="Inman J.M."/>
            <person name="Kent R."/>
            <person name="Lemieux S."/>
            <person name="Malavazi I."/>
            <person name="Orvis J."/>
            <person name="Roemer T."/>
            <person name="Ronning C.M."/>
            <person name="Sundaram J.P."/>
            <person name="Sutton G."/>
            <person name="Turner G."/>
            <person name="Venter J.C."/>
            <person name="White O.R."/>
            <person name="Whitty B.R."/>
            <person name="Youngman P."/>
            <person name="Wolfe K.H."/>
            <person name="Goldman G.H."/>
            <person name="Wortman J.R."/>
            <person name="Jiang B."/>
            <person name="Denning D.W."/>
            <person name="Nierman W.C."/>
        </authorList>
    </citation>
    <scope>NUCLEOTIDE SEQUENCE [LARGE SCALE GENOMIC DNA]</scope>
    <source>
        <strain evidence="5">ATCC 1007 / CBS 513.65 / DSM 816 / NCTC 3887 / NRRL 1</strain>
    </source>
</reference>
<feature type="coiled-coil region" evidence="1">
    <location>
        <begin position="713"/>
        <end position="768"/>
    </location>
</feature>
<evidence type="ECO:0000256" key="1">
    <source>
        <dbReference type="SAM" id="Coils"/>
    </source>
</evidence>
<dbReference type="STRING" id="344612.A1CAI6"/>
<feature type="compositionally biased region" description="Polar residues" evidence="2">
    <location>
        <begin position="79"/>
        <end position="90"/>
    </location>
</feature>
<accession>A1CAI6</accession>
<feature type="domain" description="Putative zinc-finger" evidence="3">
    <location>
        <begin position="1087"/>
        <end position="1108"/>
    </location>
</feature>
<dbReference type="RefSeq" id="XP_001274180.1">
    <property type="nucleotide sequence ID" value="XM_001274179.1"/>
</dbReference>
<dbReference type="PANTHER" id="PTHR21563">
    <property type="entry name" value="ZINC FINGER C3H1 DOMAIN-CONTAINING PROTEIN"/>
    <property type="match status" value="1"/>
</dbReference>
<proteinExistence type="predicted"/>
<dbReference type="KEGG" id="act:ACLA_011810"/>
<feature type="compositionally biased region" description="Polar residues" evidence="2">
    <location>
        <begin position="811"/>
        <end position="825"/>
    </location>
</feature>
<dbReference type="eggNOG" id="KOG4839">
    <property type="taxonomic scope" value="Eukaryota"/>
</dbReference>
<feature type="region of interest" description="Disordered" evidence="2">
    <location>
        <begin position="857"/>
        <end position="944"/>
    </location>
</feature>
<evidence type="ECO:0000256" key="2">
    <source>
        <dbReference type="SAM" id="MobiDB-lite"/>
    </source>
</evidence>
<protein>
    <recommendedName>
        <fullName evidence="3">Putative zinc-finger domain-containing protein</fullName>
    </recommendedName>
</protein>
<dbReference type="HOGENOM" id="CLU_007029_0_0_1"/>
<keyword evidence="5" id="KW-1185">Reference proteome</keyword>
<feature type="region of interest" description="Disordered" evidence="2">
    <location>
        <begin position="1"/>
        <end position="182"/>
    </location>
</feature>
<dbReference type="OrthoDB" id="1922977at2759"/>
<feature type="compositionally biased region" description="Basic and acidic residues" evidence="2">
    <location>
        <begin position="356"/>
        <end position="388"/>
    </location>
</feature>
<feature type="region of interest" description="Disordered" evidence="2">
    <location>
        <begin position="252"/>
        <end position="281"/>
    </location>
</feature>
<feature type="region of interest" description="Disordered" evidence="2">
    <location>
        <begin position="780"/>
        <end position="845"/>
    </location>
</feature>
<dbReference type="GO" id="GO:0000178">
    <property type="term" value="C:exosome (RNase complex)"/>
    <property type="evidence" value="ECO:0007669"/>
    <property type="project" value="TreeGrafter"/>
</dbReference>
<feature type="compositionally biased region" description="Polar residues" evidence="2">
    <location>
        <begin position="102"/>
        <end position="112"/>
    </location>
</feature>
<feature type="region of interest" description="Disordered" evidence="2">
    <location>
        <begin position="956"/>
        <end position="1001"/>
    </location>
</feature>
<evidence type="ECO:0000259" key="3">
    <source>
        <dbReference type="Pfam" id="PF10650"/>
    </source>
</evidence>
<feature type="compositionally biased region" description="Polar residues" evidence="2">
    <location>
        <begin position="411"/>
        <end position="428"/>
    </location>
</feature>
<evidence type="ECO:0000313" key="4">
    <source>
        <dbReference type="EMBL" id="EAW12754.1"/>
    </source>
</evidence>
<organism evidence="4 5">
    <name type="scientific">Aspergillus clavatus (strain ATCC 1007 / CBS 513.65 / DSM 816 / NCTC 3887 / NRRL 1 / QM 1276 / 107)</name>
    <dbReference type="NCBI Taxonomy" id="344612"/>
    <lineage>
        <taxon>Eukaryota</taxon>
        <taxon>Fungi</taxon>
        <taxon>Dikarya</taxon>
        <taxon>Ascomycota</taxon>
        <taxon>Pezizomycotina</taxon>
        <taxon>Eurotiomycetes</taxon>
        <taxon>Eurotiomycetidae</taxon>
        <taxon>Eurotiales</taxon>
        <taxon>Aspergillaceae</taxon>
        <taxon>Aspergillus</taxon>
        <taxon>Aspergillus subgen. Fumigati</taxon>
    </lineage>
</organism>
<feature type="region of interest" description="Disordered" evidence="2">
    <location>
        <begin position="320"/>
        <end position="581"/>
    </location>
</feature>
<dbReference type="OMA" id="PHNIRYS"/>
<sequence>MPIHAANLHGLSRPTSGDPSSQTNSVSLHAAEFGAATTQERLQDLDREEGELTDMEGSVSAKQKPTGRTDRGSRISALQPGNTATTSEAQPASADKKLISGPTVQDRNTSISDLEEGEASSTETSVSSRESGSPYNPPISVAAVPSPPHRETAHGPSPPKKTSSPSFKNQKISRDSRKSPAQLRIQAQGALLSLAPHNIRYSELVGEGINPTVLKQLYEEVGIRVLTPQPDDVVSASKPSSKPVGLEGIIPVAEDDSSSSDKLEGQGAPKSQDDTRQQSAVPVAVTETISIPVVTSLSTSAAKPLERKEVIARMLAAKAAKASVTSSTPRSESMKEVSPSESPTSTPVEKAAAVSSERETPTLEKEVRVREKNKAQTELARQRIEQLRKQGLMRSQQKIQSDPIPLEEPRSSNGASPTPVSQASNAPQIQHPLPDRPPEPDTSASSRIPGLFMTESEPPVARVRGLVVDSTPQPHVNQRKRPRASDFDEPTLMPKRPQNSSEDRLIIDISDDEFYGDDEIDDMDIDPSGNTPGEVDSTGPEGSVRAFPASIDFIPQRPVTSNQTISMSATPQSIRNHDQVDLRKRDLEIQAMHRRIAELEQRKKAKLVASRTESPRPSDLVVPSPGANSAPTDHETRHINTAPAEPVAAKVPPQVAIVQAASEAISAVPASDFDIPTHLPPGSTARIAAIVDTKDLEEMRSKLLRKKEIESGIPVLDAEIRNYEARLADFNKEVELLIHDIARGKEGRQQLLEELRSLDNELKGLTLEELQVAQHKLESQENVQTLDEASIRRQSPGDEYTPSLPDASVAEAQSQIEPRSVSASLGVQKAPLGDAPLSSDVSMDAGESPAAMEIENGMSSASSSDSQGSSMDESISANDESGSAADGEESMECETPELEPIAVPAPDSGPPIDQKTLSNESTVNLVLPEPISTPLTPTQGEMAPDGVIEEVGPLENHASRESSVSEAYEPPEPEADKSDIDSAYTPRFSPVSPGPMESKEISQDSETDLPLIGTVQELDAQPAAITHENGTLDNKSQPENTTPRFTPYQSPLRYFKAYRYHPRFTENVPGGFRSLTYSHNIDSMKYLCPYEATGGVCNDRSCEFQHIRDMTLSDDKILVQMGSLREGKTPEEKDQYIAGLKQIINEMRRDKVKDFNTVATEIAAYRRRFLQDPSRVLPL</sequence>
<dbReference type="InterPro" id="IPR039278">
    <property type="entry name" value="Red1"/>
</dbReference>
<dbReference type="GO" id="GO:0005634">
    <property type="term" value="C:nucleus"/>
    <property type="evidence" value="ECO:0007669"/>
    <property type="project" value="TreeGrafter"/>
</dbReference>
<feature type="compositionally biased region" description="Low complexity" evidence="2">
    <location>
        <begin position="119"/>
        <end position="144"/>
    </location>
</feature>
<feature type="compositionally biased region" description="Acidic residues" evidence="2">
    <location>
        <begin position="886"/>
        <end position="897"/>
    </location>
</feature>
<feature type="compositionally biased region" description="Acidic residues" evidence="2">
    <location>
        <begin position="509"/>
        <end position="525"/>
    </location>
</feature>
<dbReference type="Proteomes" id="UP000006701">
    <property type="component" value="Unassembled WGS sequence"/>
</dbReference>
<feature type="compositionally biased region" description="Polar residues" evidence="2">
    <location>
        <begin position="915"/>
        <end position="924"/>
    </location>
</feature>